<evidence type="ECO:0000256" key="1">
    <source>
        <dbReference type="SAM" id="SignalP"/>
    </source>
</evidence>
<accession>A0A3E2GRZ5</accession>
<feature type="signal peptide" evidence="1">
    <location>
        <begin position="1"/>
        <end position="19"/>
    </location>
</feature>
<sequence>MLFDITLVAALLAISGVEGHTAIKSRAAASTFTLYAYGPNITGLSVFYADSIAYLGNTAPSGASVASNITCMLPSSESSSPLNVNFLTVSTTDPSSSSATWTVTANNSAFSTTPSLYIVPTNGSFVQAGFYSSSNSSSSLPTGGVTTGFMLFGNSLAYLASNGMMEQQFWAQATDTNGTWKLMWNAGGEGGITVDGHAIAPVNIKTTAPLVINDSTSN</sequence>
<dbReference type="Proteomes" id="UP000258309">
    <property type="component" value="Unassembled WGS sequence"/>
</dbReference>
<evidence type="ECO:0000313" key="3">
    <source>
        <dbReference type="Proteomes" id="UP000258309"/>
    </source>
</evidence>
<proteinExistence type="predicted"/>
<dbReference type="EMBL" id="NCSJ02000584">
    <property type="protein sequence ID" value="RFU23840.1"/>
    <property type="molecule type" value="Genomic_DNA"/>
</dbReference>
<gene>
    <name evidence="2" type="ORF">B7463_g12497</name>
</gene>
<keyword evidence="1" id="KW-0732">Signal</keyword>
<name>A0A3E2GRZ5_SCYLI</name>
<feature type="non-terminal residue" evidence="2">
    <location>
        <position position="1"/>
    </location>
</feature>
<protein>
    <submittedName>
        <fullName evidence="2">Uncharacterized protein</fullName>
    </submittedName>
</protein>
<dbReference type="OrthoDB" id="5230873at2759"/>
<keyword evidence="3" id="KW-1185">Reference proteome</keyword>
<reference evidence="2 3" key="1">
    <citation type="submission" date="2018-05" db="EMBL/GenBank/DDBJ databases">
        <title>Draft genome sequence of Scytalidium lignicola DSM 105466, a ubiquitous saprotrophic fungus.</title>
        <authorList>
            <person name="Buettner E."/>
            <person name="Gebauer A.M."/>
            <person name="Hofrichter M."/>
            <person name="Liers C."/>
            <person name="Kellner H."/>
        </authorList>
    </citation>
    <scope>NUCLEOTIDE SEQUENCE [LARGE SCALE GENOMIC DNA]</scope>
    <source>
        <strain evidence="2 3">DSM 105466</strain>
    </source>
</reference>
<dbReference type="OMA" id="FYGRYLM"/>
<feature type="chain" id="PRO_5017660641" evidence="1">
    <location>
        <begin position="20"/>
        <end position="218"/>
    </location>
</feature>
<evidence type="ECO:0000313" key="2">
    <source>
        <dbReference type="EMBL" id="RFU23840.1"/>
    </source>
</evidence>
<dbReference type="AlphaFoldDB" id="A0A3E2GRZ5"/>
<organism evidence="2 3">
    <name type="scientific">Scytalidium lignicola</name>
    <name type="common">Hyphomycete</name>
    <dbReference type="NCBI Taxonomy" id="5539"/>
    <lineage>
        <taxon>Eukaryota</taxon>
        <taxon>Fungi</taxon>
        <taxon>Dikarya</taxon>
        <taxon>Ascomycota</taxon>
        <taxon>Pezizomycotina</taxon>
        <taxon>Leotiomycetes</taxon>
        <taxon>Leotiomycetes incertae sedis</taxon>
        <taxon>Scytalidium</taxon>
    </lineage>
</organism>
<comment type="caution">
    <text evidence="2">The sequence shown here is derived from an EMBL/GenBank/DDBJ whole genome shotgun (WGS) entry which is preliminary data.</text>
</comment>
<feature type="non-terminal residue" evidence="2">
    <location>
        <position position="218"/>
    </location>
</feature>